<protein>
    <submittedName>
        <fullName evidence="1">Uncharacterized protein</fullName>
    </submittedName>
</protein>
<reference evidence="2" key="1">
    <citation type="journal article" date="2017" name="Nat. Commun.">
        <title>The North American bullfrog draft genome provides insight into hormonal regulation of long noncoding RNA.</title>
        <authorList>
            <person name="Hammond S.A."/>
            <person name="Warren R.L."/>
            <person name="Vandervalk B.P."/>
            <person name="Kucuk E."/>
            <person name="Khan H."/>
            <person name="Gibb E.A."/>
            <person name="Pandoh P."/>
            <person name="Kirk H."/>
            <person name="Zhao Y."/>
            <person name="Jones M."/>
            <person name="Mungall A.J."/>
            <person name="Coope R."/>
            <person name="Pleasance S."/>
            <person name="Moore R.A."/>
            <person name="Holt R.A."/>
            <person name="Round J.M."/>
            <person name="Ohora S."/>
            <person name="Walle B.V."/>
            <person name="Veldhoen N."/>
            <person name="Helbing C.C."/>
            <person name="Birol I."/>
        </authorList>
    </citation>
    <scope>NUCLEOTIDE SEQUENCE [LARGE SCALE GENOMIC DNA]</scope>
</reference>
<keyword evidence="2" id="KW-1185">Reference proteome</keyword>
<gene>
    <name evidence="1" type="ORF">AB205_0210210</name>
</gene>
<dbReference type="Proteomes" id="UP000228934">
    <property type="component" value="Unassembled WGS sequence"/>
</dbReference>
<dbReference type="EMBL" id="KV923687">
    <property type="protein sequence ID" value="PIO41092.1"/>
    <property type="molecule type" value="Genomic_DNA"/>
</dbReference>
<sequence>MFKSSSILLSFIKENVIKQELIRLWHRHSDTTEKRKNSAAFLYKNLQCYSPCMYLFPYRPEVINRT</sequence>
<proteinExistence type="predicted"/>
<evidence type="ECO:0000313" key="2">
    <source>
        <dbReference type="Proteomes" id="UP000228934"/>
    </source>
</evidence>
<accession>A0A2G9SM21</accession>
<organism evidence="1 2">
    <name type="scientific">Aquarana catesbeiana</name>
    <name type="common">American bullfrog</name>
    <name type="synonym">Rana catesbeiana</name>
    <dbReference type="NCBI Taxonomy" id="8400"/>
    <lineage>
        <taxon>Eukaryota</taxon>
        <taxon>Metazoa</taxon>
        <taxon>Chordata</taxon>
        <taxon>Craniata</taxon>
        <taxon>Vertebrata</taxon>
        <taxon>Euteleostomi</taxon>
        <taxon>Amphibia</taxon>
        <taxon>Batrachia</taxon>
        <taxon>Anura</taxon>
        <taxon>Neobatrachia</taxon>
        <taxon>Ranoidea</taxon>
        <taxon>Ranidae</taxon>
        <taxon>Aquarana</taxon>
    </lineage>
</organism>
<name>A0A2G9SM21_AQUCT</name>
<dbReference type="AlphaFoldDB" id="A0A2G9SM21"/>
<evidence type="ECO:0000313" key="1">
    <source>
        <dbReference type="EMBL" id="PIO41092.1"/>
    </source>
</evidence>